<feature type="signal peptide" evidence="2">
    <location>
        <begin position="1"/>
        <end position="27"/>
    </location>
</feature>
<sequence>MQGVAARGLAAGVCVLGLVATATHAYAWEPNGDVSGALKSKQVEAKASQKIHFSGHTKSTGTGGGNLKATGGNWAPPPCWYAPTYTPKALKKKVGDSPYSLTGRAPDNGRKKQEVDESIRHYYSSGEYKDFNLKKQGDGSFWAAVPNPNEKDAAKRESCTDLPFWVPNGEQPDRPDALSPRILAALAYESIRVPDTKVELNPSQRQTVNLPTWVWLDKGTYHPLHVTATADLGAGHSISATTTVKPDRLRLQPGTGNAALHPASGECVVNGEGGIGTPYSKGRAKDTPPCGVTYQRATGGNATYPLKASLTWKASWHGTGNAGSDLPSGEYGGEQDLTVQEVQSVN</sequence>
<dbReference type="EMBL" id="BAAARJ010000009">
    <property type="protein sequence ID" value="GAA2616433.1"/>
    <property type="molecule type" value="Genomic_DNA"/>
</dbReference>
<dbReference type="Proteomes" id="UP001501447">
    <property type="component" value="Unassembled WGS sequence"/>
</dbReference>
<comment type="caution">
    <text evidence="3">The sequence shown here is derived from an EMBL/GenBank/DDBJ whole genome shotgun (WGS) entry which is preliminary data.</text>
</comment>
<evidence type="ECO:0000256" key="1">
    <source>
        <dbReference type="SAM" id="MobiDB-lite"/>
    </source>
</evidence>
<evidence type="ECO:0000256" key="2">
    <source>
        <dbReference type="SAM" id="SignalP"/>
    </source>
</evidence>
<name>A0ABN3Q4X1_9ACTN</name>
<keyword evidence="2" id="KW-0732">Signal</keyword>
<feature type="region of interest" description="Disordered" evidence="1">
    <location>
        <begin position="321"/>
        <end position="346"/>
    </location>
</feature>
<accession>A0ABN3Q4X1</accession>
<feature type="chain" id="PRO_5046334328" description="Secreted protein" evidence="2">
    <location>
        <begin position="28"/>
        <end position="346"/>
    </location>
</feature>
<evidence type="ECO:0008006" key="5">
    <source>
        <dbReference type="Google" id="ProtNLM"/>
    </source>
</evidence>
<evidence type="ECO:0000313" key="4">
    <source>
        <dbReference type="Proteomes" id="UP001501447"/>
    </source>
</evidence>
<protein>
    <recommendedName>
        <fullName evidence="5">Secreted protein</fullName>
    </recommendedName>
</protein>
<reference evidence="3 4" key="1">
    <citation type="journal article" date="2019" name="Int. J. Syst. Evol. Microbiol.">
        <title>The Global Catalogue of Microorganisms (GCM) 10K type strain sequencing project: providing services to taxonomists for standard genome sequencing and annotation.</title>
        <authorList>
            <consortium name="The Broad Institute Genomics Platform"/>
            <consortium name="The Broad Institute Genome Sequencing Center for Infectious Disease"/>
            <person name="Wu L."/>
            <person name="Ma J."/>
        </authorList>
    </citation>
    <scope>NUCLEOTIDE SEQUENCE [LARGE SCALE GENOMIC DNA]</scope>
    <source>
        <strain evidence="3 4">JCM 16373</strain>
    </source>
</reference>
<organism evidence="3 4">
    <name type="scientific">Streptomyces axinellae</name>
    <dbReference type="NCBI Taxonomy" id="552788"/>
    <lineage>
        <taxon>Bacteria</taxon>
        <taxon>Bacillati</taxon>
        <taxon>Actinomycetota</taxon>
        <taxon>Actinomycetes</taxon>
        <taxon>Kitasatosporales</taxon>
        <taxon>Streptomycetaceae</taxon>
        <taxon>Streptomyces</taxon>
    </lineage>
</organism>
<gene>
    <name evidence="3" type="ORF">GCM10009863_32710</name>
</gene>
<feature type="region of interest" description="Disordered" evidence="1">
    <location>
        <begin position="96"/>
        <end position="115"/>
    </location>
</feature>
<feature type="compositionally biased region" description="Polar residues" evidence="1">
    <location>
        <begin position="337"/>
        <end position="346"/>
    </location>
</feature>
<keyword evidence="4" id="KW-1185">Reference proteome</keyword>
<proteinExistence type="predicted"/>
<evidence type="ECO:0000313" key="3">
    <source>
        <dbReference type="EMBL" id="GAA2616433.1"/>
    </source>
</evidence>